<feature type="domain" description="SIS" evidence="2">
    <location>
        <begin position="50"/>
        <end position="202"/>
    </location>
</feature>
<dbReference type="AlphaFoldDB" id="A0A840L9N0"/>
<reference evidence="3 4" key="1">
    <citation type="submission" date="2020-08" db="EMBL/GenBank/DDBJ databases">
        <title>Functional genomics of gut bacteria from endangered species of beetles.</title>
        <authorList>
            <person name="Carlos-Shanley C."/>
        </authorList>
    </citation>
    <scope>NUCLEOTIDE SEQUENCE [LARGE SCALE GENOMIC DNA]</scope>
    <source>
        <strain evidence="3 4">S00239</strain>
    </source>
</reference>
<dbReference type="SUPFAM" id="SSF53697">
    <property type="entry name" value="SIS domain"/>
    <property type="match status" value="1"/>
</dbReference>
<dbReference type="EC" id="5.-.-.-" evidence="3"/>
<dbReference type="InterPro" id="IPR001347">
    <property type="entry name" value="SIS_dom"/>
</dbReference>
<accession>A0A840L9N0</accession>
<dbReference type="InterPro" id="IPR050303">
    <property type="entry name" value="GatZ_KbaZ_carbometab"/>
</dbReference>
<dbReference type="InterPro" id="IPR046348">
    <property type="entry name" value="SIS_dom_sf"/>
</dbReference>
<gene>
    <name evidence="3" type="ORF">HNP55_003005</name>
</gene>
<dbReference type="EMBL" id="JACHLP010000006">
    <property type="protein sequence ID" value="MBB4844461.1"/>
    <property type="molecule type" value="Genomic_DNA"/>
</dbReference>
<evidence type="ECO:0000313" key="4">
    <source>
        <dbReference type="Proteomes" id="UP000562027"/>
    </source>
</evidence>
<dbReference type="GO" id="GO:0005886">
    <property type="term" value="C:plasma membrane"/>
    <property type="evidence" value="ECO:0007669"/>
    <property type="project" value="TreeGrafter"/>
</dbReference>
<dbReference type="RefSeq" id="WP_184300897.1">
    <property type="nucleotide sequence ID" value="NZ_JACHLP010000006.1"/>
</dbReference>
<dbReference type="PANTHER" id="PTHR32502">
    <property type="entry name" value="N-ACETYLGALACTOSAMINE PERMEASE II COMPONENT-RELATED"/>
    <property type="match status" value="1"/>
</dbReference>
<dbReference type="CDD" id="cd05008">
    <property type="entry name" value="SIS_GlmS_GlmD_1"/>
    <property type="match status" value="1"/>
</dbReference>
<dbReference type="Proteomes" id="UP000562027">
    <property type="component" value="Unassembled WGS sequence"/>
</dbReference>
<dbReference type="InterPro" id="IPR035466">
    <property type="entry name" value="GlmS/AgaS_SIS"/>
</dbReference>
<evidence type="ECO:0000259" key="2">
    <source>
        <dbReference type="PROSITE" id="PS51464"/>
    </source>
</evidence>
<dbReference type="Gene3D" id="3.40.50.10490">
    <property type="entry name" value="Glucose-6-phosphate isomerase like protein, domain 1"/>
    <property type="match status" value="2"/>
</dbReference>
<keyword evidence="4" id="KW-1185">Reference proteome</keyword>
<sequence length="388" mass="41541">MSLPLLTRSPAQWQALSGLHTAAEIVQQPRIWRELAASLAAQQGEIGRCLQHWLHAADSLVIFTGAGSSAFIGEVLADEVNHQWPCEVRAIATTSLLSHPRLYLRRERPTLLVSFARSGNSPESLAAVQLLREQVSGCGFLNITCNEQGALYREGREQADTLNLLMPVGSCDQGFAMTSSFSAMLLAALTVFASEPWPQREQRLLALAEQGEQVLQATAERLAGLALAERPRVVFLGDGPMAAIAKESALKLLELTAGRVVAFADSSLGFRHGPKSLLNADTLVLLYASSDAHARRYQQDLLDELRRDGVAGEVLALGPALPPFGEPDIGLPAQAGGDAWQGLLGLLLAQQYALQRAVALGGTPDNPFPGGTVNRVVQGVSIYPFKSA</sequence>
<comment type="caution">
    <text evidence="3">The sequence shown here is derived from an EMBL/GenBank/DDBJ whole genome shotgun (WGS) entry which is preliminary data.</text>
</comment>
<dbReference type="GO" id="GO:1901135">
    <property type="term" value="P:carbohydrate derivative metabolic process"/>
    <property type="evidence" value="ECO:0007669"/>
    <property type="project" value="InterPro"/>
</dbReference>
<organism evidence="3 4">
    <name type="scientific">Roseateles oligotrophus</name>
    <dbReference type="NCBI Taxonomy" id="1769250"/>
    <lineage>
        <taxon>Bacteria</taxon>
        <taxon>Pseudomonadati</taxon>
        <taxon>Pseudomonadota</taxon>
        <taxon>Betaproteobacteria</taxon>
        <taxon>Burkholderiales</taxon>
        <taxon>Sphaerotilaceae</taxon>
        <taxon>Roseateles</taxon>
    </lineage>
</organism>
<keyword evidence="3" id="KW-0413">Isomerase</keyword>
<protein>
    <submittedName>
        <fullName evidence="3">Tagatose-6-phosphate ketose/aldose isomerase</fullName>
        <ecNumber evidence="3">5.-.-.-</ecNumber>
    </submittedName>
</protein>
<feature type="domain" description="SIS" evidence="2">
    <location>
        <begin position="223"/>
        <end position="367"/>
    </location>
</feature>
<name>A0A840L9N0_9BURK</name>
<evidence type="ECO:0000256" key="1">
    <source>
        <dbReference type="ARBA" id="ARBA00022737"/>
    </source>
</evidence>
<dbReference type="GO" id="GO:0009401">
    <property type="term" value="P:phosphoenolpyruvate-dependent sugar phosphotransferase system"/>
    <property type="evidence" value="ECO:0007669"/>
    <property type="project" value="TreeGrafter"/>
</dbReference>
<dbReference type="PANTHER" id="PTHR32502:SF3">
    <property type="entry name" value="D-GALACTOSAMINE-6-PHOSPHATE DEAMINASE AGAS-RELATED"/>
    <property type="match status" value="1"/>
</dbReference>
<keyword evidence="1" id="KW-0677">Repeat</keyword>
<dbReference type="PROSITE" id="PS51464">
    <property type="entry name" value="SIS"/>
    <property type="match status" value="2"/>
</dbReference>
<proteinExistence type="predicted"/>
<dbReference type="GO" id="GO:0097367">
    <property type="term" value="F:carbohydrate derivative binding"/>
    <property type="evidence" value="ECO:0007669"/>
    <property type="project" value="InterPro"/>
</dbReference>
<evidence type="ECO:0000313" key="3">
    <source>
        <dbReference type="EMBL" id="MBB4844461.1"/>
    </source>
</evidence>
<dbReference type="GO" id="GO:0016853">
    <property type="term" value="F:isomerase activity"/>
    <property type="evidence" value="ECO:0007669"/>
    <property type="project" value="UniProtKB-KW"/>
</dbReference>
<dbReference type="Pfam" id="PF01380">
    <property type="entry name" value="SIS"/>
    <property type="match status" value="2"/>
</dbReference>